<evidence type="ECO:0000313" key="6">
    <source>
        <dbReference type="Proteomes" id="UP001596175"/>
    </source>
</evidence>
<accession>A0ABV9ZMY2</accession>
<sequence length="466" mass="47642">MELRTTAGTARGLDRDGLGLFLGLPYAHAPAGERRFAAPDPVRRWDGVRDATRFGPAVPQGPPAPGAPSPWDPQDGLGELTLNVFTPDPGGAGLPVIVWLHGGAWVRGSPRMPLHDGGALAAAGAVVVTVGFRIGAEGFLSLPGAPDDRGLRDQVAALTWVHDHIASFGGDPGRVTVAGQSGGAASVAVLLAAPATEGLLHRAIAQSVHGGFRSPGEAAGVTARLAAALGVEPTPDGVAGVDPERLVAAQDAPLRGPADGVSAFGPVIDGDVVVGQPWEGLARRPRPGVPLLATWTAQEARAFPLPPAGSDPADVAAAFGLDRAAGAAYAALADDPVELLVSDALHRLPTRWTARAHGGPTWTAELAWRSPLLGACHGLDVPLLLGTLGTRPAARMLGAPPPEEAAVVGAQLRRAWVAFAATGDPGWPRHDLAGTTRRFDVTPSDVDDPLAASDAIWAQARDRGVS</sequence>
<dbReference type="EMBL" id="JBHSKG010000026">
    <property type="protein sequence ID" value="MFC5142630.1"/>
    <property type="molecule type" value="Genomic_DNA"/>
</dbReference>
<gene>
    <name evidence="5" type="ORF">ACFPK1_30690</name>
</gene>
<comment type="caution">
    <text evidence="5">The sequence shown here is derived from an EMBL/GenBank/DDBJ whole genome shotgun (WGS) entry which is preliminary data.</text>
</comment>
<proteinExistence type="inferred from homology"/>
<dbReference type="SUPFAM" id="SSF53474">
    <property type="entry name" value="alpha/beta-Hydrolases"/>
    <property type="match status" value="1"/>
</dbReference>
<evidence type="ECO:0000256" key="1">
    <source>
        <dbReference type="ARBA" id="ARBA00005964"/>
    </source>
</evidence>
<evidence type="ECO:0000259" key="4">
    <source>
        <dbReference type="Pfam" id="PF00135"/>
    </source>
</evidence>
<dbReference type="EC" id="3.1.1.-" evidence="3"/>
<reference evidence="6" key="1">
    <citation type="journal article" date="2019" name="Int. J. Syst. Evol. Microbiol.">
        <title>The Global Catalogue of Microorganisms (GCM) 10K type strain sequencing project: providing services to taxonomists for standard genome sequencing and annotation.</title>
        <authorList>
            <consortium name="The Broad Institute Genomics Platform"/>
            <consortium name="The Broad Institute Genome Sequencing Center for Infectious Disease"/>
            <person name="Wu L."/>
            <person name="Ma J."/>
        </authorList>
    </citation>
    <scope>NUCLEOTIDE SEQUENCE [LARGE SCALE GENOMIC DNA]</scope>
    <source>
        <strain evidence="6">XZYJ18</strain>
    </source>
</reference>
<evidence type="ECO:0000313" key="5">
    <source>
        <dbReference type="EMBL" id="MFC5142630.1"/>
    </source>
</evidence>
<evidence type="ECO:0000256" key="3">
    <source>
        <dbReference type="RuleBase" id="RU361235"/>
    </source>
</evidence>
<dbReference type="Proteomes" id="UP001596175">
    <property type="component" value="Unassembled WGS sequence"/>
</dbReference>
<dbReference type="InterPro" id="IPR050309">
    <property type="entry name" value="Type-B_Carboxylest/Lipase"/>
</dbReference>
<evidence type="ECO:0000256" key="2">
    <source>
        <dbReference type="ARBA" id="ARBA00022801"/>
    </source>
</evidence>
<name>A0ABV9ZMY2_9PSEU</name>
<dbReference type="InterPro" id="IPR029058">
    <property type="entry name" value="AB_hydrolase_fold"/>
</dbReference>
<dbReference type="Pfam" id="PF00135">
    <property type="entry name" value="COesterase"/>
    <property type="match status" value="1"/>
</dbReference>
<dbReference type="RefSeq" id="WP_378024746.1">
    <property type="nucleotide sequence ID" value="NZ_JBHSKG010000026.1"/>
</dbReference>
<keyword evidence="6" id="KW-1185">Reference proteome</keyword>
<organism evidence="5 6">
    <name type="scientific">Actinomycetospora rhizophila</name>
    <dbReference type="NCBI Taxonomy" id="1416876"/>
    <lineage>
        <taxon>Bacteria</taxon>
        <taxon>Bacillati</taxon>
        <taxon>Actinomycetota</taxon>
        <taxon>Actinomycetes</taxon>
        <taxon>Pseudonocardiales</taxon>
        <taxon>Pseudonocardiaceae</taxon>
        <taxon>Actinomycetospora</taxon>
    </lineage>
</organism>
<dbReference type="PROSITE" id="PS00122">
    <property type="entry name" value="CARBOXYLESTERASE_B_1"/>
    <property type="match status" value="1"/>
</dbReference>
<dbReference type="Gene3D" id="3.40.50.1820">
    <property type="entry name" value="alpha/beta hydrolase"/>
    <property type="match status" value="1"/>
</dbReference>
<dbReference type="InterPro" id="IPR002018">
    <property type="entry name" value="CarbesteraseB"/>
</dbReference>
<dbReference type="InterPro" id="IPR019826">
    <property type="entry name" value="Carboxylesterase_B_AS"/>
</dbReference>
<protein>
    <recommendedName>
        <fullName evidence="3">Carboxylic ester hydrolase</fullName>
        <ecNumber evidence="3">3.1.1.-</ecNumber>
    </recommendedName>
</protein>
<feature type="domain" description="Carboxylesterase type B" evidence="4">
    <location>
        <begin position="4"/>
        <end position="303"/>
    </location>
</feature>
<keyword evidence="2 3" id="KW-0378">Hydrolase</keyword>
<comment type="similarity">
    <text evidence="1 3">Belongs to the type-B carboxylesterase/lipase family.</text>
</comment>
<dbReference type="PANTHER" id="PTHR11559">
    <property type="entry name" value="CARBOXYLESTERASE"/>
    <property type="match status" value="1"/>
</dbReference>